<evidence type="ECO:0000256" key="2">
    <source>
        <dbReference type="ARBA" id="ARBA00022723"/>
    </source>
</evidence>
<feature type="domain" description="Xylanolytic transcriptional activator regulatory" evidence="7">
    <location>
        <begin position="1"/>
        <end position="197"/>
    </location>
</feature>
<name>A0ABR4P2P3_9HELO</name>
<keyword evidence="9" id="KW-1185">Reference proteome</keyword>
<protein>
    <submittedName>
        <fullName evidence="8">Fungal specific transcription factor</fullName>
    </submittedName>
</protein>
<comment type="caution">
    <text evidence="8">The sequence shown here is derived from an EMBL/GenBank/DDBJ whole genome shotgun (WGS) entry which is preliminary data.</text>
</comment>
<evidence type="ECO:0000313" key="8">
    <source>
        <dbReference type="EMBL" id="KAL3417571.1"/>
    </source>
</evidence>
<accession>A0ABR4P2P3</accession>
<comment type="subcellular location">
    <subcellularLocation>
        <location evidence="1">Nucleus</location>
    </subcellularLocation>
</comment>
<keyword evidence="4" id="KW-0804">Transcription</keyword>
<dbReference type="PANTHER" id="PTHR47338:SF16">
    <property type="entry name" value="TRANSCRIPTION FACTOR, PUTATIVE (AFU_ORTHOLOGUE AFUA_2G09360)-RELATED"/>
    <property type="match status" value="1"/>
</dbReference>
<keyword evidence="2" id="KW-0479">Metal-binding</keyword>
<dbReference type="Pfam" id="PF04082">
    <property type="entry name" value="Fungal_trans"/>
    <property type="match status" value="1"/>
</dbReference>
<evidence type="ECO:0000313" key="9">
    <source>
        <dbReference type="Proteomes" id="UP001629113"/>
    </source>
</evidence>
<dbReference type="InterPro" id="IPR050815">
    <property type="entry name" value="TF_fung"/>
</dbReference>
<sequence>MMALSARFSTNPTFAGTDPRERGKGFAKESNRLLDLRDVSLSTAQACVLLGAISITEGEAAAESVYYSTACRIASLLDLANKPTSDGIEREVNVRVWWSLTMIDVWSSSGVRLPRQMVHLENVPLPIDENVYLNLRRGQPVQQDHDTKSSLLAQMIQLNSILKEVNDLNECIVSGAVSGSQLEKDVLSLSQKLDNWHAALPTNMHDTQVNLQYWASQGLGRIFVAVYLGYYHFGQLLFYQFLHQDHSTVPNARFYATKCKGHAESLCELVYSAQRTANSEVLYTMVGHILVIASTVQIHTLLFSDSEAQISTARTRLEKNFEILSRLQGYWSTLDISFTRLRAFHQACRKSMDTSFRLDQWMLRFLYEFAEPVDDKFPEDKEWNLENIGISPQSWA</sequence>
<keyword evidence="5" id="KW-0539">Nucleus</keyword>
<gene>
    <name evidence="8" type="ORF">PVAG01_10581</name>
</gene>
<organism evidence="8 9">
    <name type="scientific">Phlyctema vagabunda</name>
    <dbReference type="NCBI Taxonomy" id="108571"/>
    <lineage>
        <taxon>Eukaryota</taxon>
        <taxon>Fungi</taxon>
        <taxon>Dikarya</taxon>
        <taxon>Ascomycota</taxon>
        <taxon>Pezizomycotina</taxon>
        <taxon>Leotiomycetes</taxon>
        <taxon>Helotiales</taxon>
        <taxon>Dermateaceae</taxon>
        <taxon>Phlyctema</taxon>
    </lineage>
</organism>
<evidence type="ECO:0000256" key="1">
    <source>
        <dbReference type="ARBA" id="ARBA00004123"/>
    </source>
</evidence>
<dbReference type="CDD" id="cd12148">
    <property type="entry name" value="fungal_TF_MHR"/>
    <property type="match status" value="1"/>
</dbReference>
<evidence type="ECO:0000256" key="3">
    <source>
        <dbReference type="ARBA" id="ARBA00023015"/>
    </source>
</evidence>
<evidence type="ECO:0000256" key="6">
    <source>
        <dbReference type="SAM" id="MobiDB-lite"/>
    </source>
</evidence>
<keyword evidence="3" id="KW-0805">Transcription regulation</keyword>
<proteinExistence type="predicted"/>
<evidence type="ECO:0000256" key="5">
    <source>
        <dbReference type="ARBA" id="ARBA00023242"/>
    </source>
</evidence>
<evidence type="ECO:0000259" key="7">
    <source>
        <dbReference type="Pfam" id="PF04082"/>
    </source>
</evidence>
<evidence type="ECO:0000256" key="4">
    <source>
        <dbReference type="ARBA" id="ARBA00023163"/>
    </source>
</evidence>
<feature type="region of interest" description="Disordered" evidence="6">
    <location>
        <begin position="1"/>
        <end position="24"/>
    </location>
</feature>
<dbReference type="Proteomes" id="UP001629113">
    <property type="component" value="Unassembled WGS sequence"/>
</dbReference>
<reference evidence="8 9" key="1">
    <citation type="submission" date="2024-06" db="EMBL/GenBank/DDBJ databases">
        <title>Complete genome of Phlyctema vagabunda strain 19-DSS-EL-015.</title>
        <authorList>
            <person name="Fiorenzani C."/>
        </authorList>
    </citation>
    <scope>NUCLEOTIDE SEQUENCE [LARGE SCALE GENOMIC DNA]</scope>
    <source>
        <strain evidence="8 9">19-DSS-EL-015</strain>
    </source>
</reference>
<dbReference type="EMBL" id="JBFCZG010000010">
    <property type="protein sequence ID" value="KAL3417571.1"/>
    <property type="molecule type" value="Genomic_DNA"/>
</dbReference>
<dbReference type="InterPro" id="IPR007219">
    <property type="entry name" value="XnlR_reg_dom"/>
</dbReference>
<dbReference type="PANTHER" id="PTHR47338">
    <property type="entry name" value="ZN(II)2CYS6 TRANSCRIPTION FACTOR (EUROFUNG)-RELATED"/>
    <property type="match status" value="1"/>
</dbReference>